<proteinExistence type="predicted"/>
<dbReference type="OrthoDB" id="31261at10239"/>
<dbReference type="EMBL" id="KF938901">
    <property type="protein sequence ID" value="AHL67554.1"/>
    <property type="molecule type" value="Genomic_DNA"/>
</dbReference>
<evidence type="ECO:0000313" key="1">
    <source>
        <dbReference type="EMBL" id="AHL67554.1"/>
    </source>
</evidence>
<evidence type="ECO:0000313" key="2">
    <source>
        <dbReference type="Proteomes" id="UP000110868"/>
    </source>
</evidence>
<keyword evidence="2" id="KW-1185">Reference proteome</keyword>
<dbReference type="GeneID" id="18938222"/>
<organism evidence="1 2">
    <name type="scientific">Chloriridovirus anopheles1</name>
    <dbReference type="NCBI Taxonomy" id="1465751"/>
    <lineage>
        <taxon>Viruses</taxon>
        <taxon>Varidnaviria</taxon>
        <taxon>Bamfordvirae</taxon>
        <taxon>Nucleocytoviricota</taxon>
        <taxon>Megaviricetes</taxon>
        <taxon>Pimascovirales</taxon>
        <taxon>Pimascovirales incertae sedis</taxon>
        <taxon>Iridoviridae</taxon>
        <taxon>Betairidovirinae</taxon>
        <taxon>Chloriridovirus</taxon>
    </lineage>
</organism>
<protein>
    <submittedName>
        <fullName evidence="1">Uncharacterized protein</fullName>
    </submittedName>
</protein>
<dbReference type="Proteomes" id="UP000110868">
    <property type="component" value="Segment"/>
</dbReference>
<gene>
    <name evidence="1" type="ORF">AMIV_061</name>
</gene>
<sequence length="174" mass="19603">MKLVMVENGPDSYLFNIFGANEIESVFPFFQTTETSCFRFNFGSKTSPYIKVDKGEYISSFQSQGNVYGLEILNADKQSAFEKAGGHKLKSFSVEFGAEEGFDDCGIYFRTKTETDGCGRVETDSCGLSTVALNNTSTETYVSDNFDIPKVMKKKTFHFKFVKNETFKNLYLQA</sequence>
<reference evidence="1 2" key="1">
    <citation type="submission" date="2013-12" db="EMBL/GenBank/DDBJ databases">
        <authorList>
            <person name="Tong Y."/>
            <person name="Zhang J."/>
            <person name="Huang Y."/>
            <person name="Li S."/>
            <person name="Pei G."/>
            <person name="Zhang Z."/>
            <person name="Mi Z."/>
            <person name="An X."/>
        </authorList>
    </citation>
    <scope>NUCLEOTIDE SEQUENCE [LARGE SCALE GENOMIC DNA]</scope>
    <source>
        <strain evidence="1">AMIV</strain>
    </source>
</reference>
<dbReference type="KEGG" id="vg:18938222"/>
<accession>W8QF18</accession>
<dbReference type="RefSeq" id="YP_009021138.1">
    <property type="nucleotide sequence ID" value="NC_023848.1"/>
</dbReference>
<name>W8QF18_9VIRU</name>